<evidence type="ECO:0000313" key="2">
    <source>
        <dbReference type="Proteomes" id="UP000276133"/>
    </source>
</evidence>
<sequence length="317" mass="36666">MSLLEKHKFKIDFETNQLISSEGNVKIKANRPTICQLILSRNTFTIEPFSNVTYRFKPESPIHSLNAIVECQGRFKVSESIVNTDEEIEILLENLTPIKQTIRPFTILGKLSNQKDLCKFISNDLKVEEICTIRASPNQEPWKPSSVMEFKDQSLSSDQIDSLKTLIDKYWQSKFKAVKHVELALKELARKCLRNGVYKVSFPNIWQSLGWNYVARIINDTLIRNGIECFVFENIQDMEEGDILSINNKIGRLQDRDKEISDLIEKVKAQQMEGFRFEDGVLLKVRRENVGVLEKLLVVPKDLRPDILKMCHDNFMG</sequence>
<dbReference type="EMBL" id="REGN01000428">
    <property type="protein sequence ID" value="RNA41992.1"/>
    <property type="molecule type" value="Genomic_DNA"/>
</dbReference>
<feature type="non-terminal residue" evidence="1">
    <location>
        <position position="317"/>
    </location>
</feature>
<dbReference type="Proteomes" id="UP000276133">
    <property type="component" value="Unassembled WGS sequence"/>
</dbReference>
<organism evidence="1 2">
    <name type="scientific">Brachionus plicatilis</name>
    <name type="common">Marine rotifer</name>
    <name type="synonym">Brachionus muelleri</name>
    <dbReference type="NCBI Taxonomy" id="10195"/>
    <lineage>
        <taxon>Eukaryota</taxon>
        <taxon>Metazoa</taxon>
        <taxon>Spiralia</taxon>
        <taxon>Gnathifera</taxon>
        <taxon>Rotifera</taxon>
        <taxon>Eurotatoria</taxon>
        <taxon>Monogononta</taxon>
        <taxon>Pseudotrocha</taxon>
        <taxon>Ploima</taxon>
        <taxon>Brachionidae</taxon>
        <taxon>Brachionus</taxon>
    </lineage>
</organism>
<dbReference type="AlphaFoldDB" id="A0A3M7T1W1"/>
<keyword evidence="2" id="KW-1185">Reference proteome</keyword>
<name>A0A3M7T1W1_BRAPC</name>
<protein>
    <submittedName>
        <fullName evidence="1">Uncharacterized protein</fullName>
    </submittedName>
</protein>
<accession>A0A3M7T1W1</accession>
<comment type="caution">
    <text evidence="1">The sequence shown here is derived from an EMBL/GenBank/DDBJ whole genome shotgun (WGS) entry which is preliminary data.</text>
</comment>
<gene>
    <name evidence="1" type="ORF">BpHYR1_051838</name>
</gene>
<dbReference type="STRING" id="10195.A0A3M7T1W1"/>
<proteinExistence type="predicted"/>
<reference evidence="1 2" key="1">
    <citation type="journal article" date="2018" name="Sci. Rep.">
        <title>Genomic signatures of local adaptation to the degree of environmental predictability in rotifers.</title>
        <authorList>
            <person name="Franch-Gras L."/>
            <person name="Hahn C."/>
            <person name="Garcia-Roger E.M."/>
            <person name="Carmona M.J."/>
            <person name="Serra M."/>
            <person name="Gomez A."/>
        </authorList>
    </citation>
    <scope>NUCLEOTIDE SEQUENCE [LARGE SCALE GENOMIC DNA]</scope>
    <source>
        <strain evidence="1">HYR1</strain>
    </source>
</reference>
<evidence type="ECO:0000313" key="1">
    <source>
        <dbReference type="EMBL" id="RNA41992.1"/>
    </source>
</evidence>